<dbReference type="InParanoid" id="A0A3B5RBG4"/>
<feature type="domain" description="Ig-like" evidence="6">
    <location>
        <begin position="23"/>
        <end position="111"/>
    </location>
</feature>
<keyword evidence="4" id="KW-0393">Immunoglobulin domain</keyword>
<reference evidence="8" key="1">
    <citation type="submission" date="2012-01" db="EMBL/GenBank/DDBJ databases">
        <authorList>
            <person name="Walter R."/>
            <person name="Schartl M."/>
            <person name="Warren W."/>
        </authorList>
    </citation>
    <scope>NUCLEOTIDE SEQUENCE [LARGE SCALE GENOMIC DNA]</scope>
    <source>
        <strain evidence="8">JP 163 A</strain>
    </source>
</reference>
<keyword evidence="5" id="KW-1279">T cell receptor</keyword>
<dbReference type="SMART" id="SM00406">
    <property type="entry name" value="IGv"/>
    <property type="match status" value="1"/>
</dbReference>
<keyword evidence="5" id="KW-0391">Immunity</keyword>
<dbReference type="Pfam" id="PF07686">
    <property type="entry name" value="V-set"/>
    <property type="match status" value="1"/>
</dbReference>
<dbReference type="InterPro" id="IPR013106">
    <property type="entry name" value="Ig_V-set"/>
</dbReference>
<dbReference type="GO" id="GO:0042101">
    <property type="term" value="C:T cell receptor complex"/>
    <property type="evidence" value="ECO:0007669"/>
    <property type="project" value="UniProtKB-KW"/>
</dbReference>
<dbReference type="OMA" id="GSINYIF"/>
<evidence type="ECO:0000256" key="1">
    <source>
        <dbReference type="ARBA" id="ARBA00022729"/>
    </source>
</evidence>
<dbReference type="InterPro" id="IPR003599">
    <property type="entry name" value="Ig_sub"/>
</dbReference>
<name>A0A3B5RBG4_XIPMA</name>
<proteinExistence type="predicted"/>
<dbReference type="PANTHER" id="PTHR19367:SF18">
    <property type="entry name" value="T CELL RECEPTOR ALPHA VARIABLE 16"/>
    <property type="match status" value="1"/>
</dbReference>
<keyword evidence="1" id="KW-0732">Signal</keyword>
<organism evidence="7 8">
    <name type="scientific">Xiphophorus maculatus</name>
    <name type="common">Southern platyfish</name>
    <name type="synonym">Platypoecilus maculatus</name>
    <dbReference type="NCBI Taxonomy" id="8083"/>
    <lineage>
        <taxon>Eukaryota</taxon>
        <taxon>Metazoa</taxon>
        <taxon>Chordata</taxon>
        <taxon>Craniata</taxon>
        <taxon>Vertebrata</taxon>
        <taxon>Euteleostomi</taxon>
        <taxon>Actinopterygii</taxon>
        <taxon>Neopterygii</taxon>
        <taxon>Teleostei</taxon>
        <taxon>Neoteleostei</taxon>
        <taxon>Acanthomorphata</taxon>
        <taxon>Ovalentaria</taxon>
        <taxon>Atherinomorphae</taxon>
        <taxon>Cyprinodontiformes</taxon>
        <taxon>Poeciliidae</taxon>
        <taxon>Poeciliinae</taxon>
        <taxon>Xiphophorus</taxon>
    </lineage>
</organism>
<dbReference type="PROSITE" id="PS50835">
    <property type="entry name" value="IG_LIKE"/>
    <property type="match status" value="1"/>
</dbReference>
<evidence type="ECO:0000256" key="5">
    <source>
        <dbReference type="ARBA" id="ARBA00043266"/>
    </source>
</evidence>
<dbReference type="GeneTree" id="ENSGT01130000281233"/>
<reference evidence="7" key="3">
    <citation type="submission" date="2025-08" db="UniProtKB">
        <authorList>
            <consortium name="Ensembl"/>
        </authorList>
    </citation>
    <scope>IDENTIFICATION</scope>
    <source>
        <strain evidence="7">JP 163 A</strain>
    </source>
</reference>
<evidence type="ECO:0000256" key="3">
    <source>
        <dbReference type="ARBA" id="ARBA00023170"/>
    </source>
</evidence>
<accession>A0A3B5RBG4</accession>
<dbReference type="AlphaFoldDB" id="A0A3B5RBG4"/>
<dbReference type="GO" id="GO:0002250">
    <property type="term" value="P:adaptive immune response"/>
    <property type="evidence" value="ECO:0007669"/>
    <property type="project" value="UniProtKB-KW"/>
</dbReference>
<evidence type="ECO:0000313" key="7">
    <source>
        <dbReference type="Ensembl" id="ENSXMAP00000041032.1"/>
    </source>
</evidence>
<keyword evidence="2" id="KW-1064">Adaptive immunity</keyword>
<dbReference type="SMART" id="SM00409">
    <property type="entry name" value="IG"/>
    <property type="match status" value="1"/>
</dbReference>
<dbReference type="Ensembl" id="ENSXMAT00000040092.1">
    <property type="protein sequence ID" value="ENSXMAP00000041032.1"/>
    <property type="gene ID" value="ENSXMAG00000023488.1"/>
</dbReference>
<protein>
    <recommendedName>
        <fullName evidence="6">Ig-like domain-containing protein</fullName>
    </recommendedName>
</protein>
<reference evidence="8" key="2">
    <citation type="journal article" date="2013" name="Nat. Genet.">
        <title>The genome of the platyfish, Xiphophorus maculatus, provides insights into evolutionary adaptation and several complex traits.</title>
        <authorList>
            <person name="Schartl M."/>
            <person name="Walter R.B."/>
            <person name="Shen Y."/>
            <person name="Garcia T."/>
            <person name="Catchen J."/>
            <person name="Amores A."/>
            <person name="Braasch I."/>
            <person name="Chalopin D."/>
            <person name="Volff J.N."/>
            <person name="Lesch K.P."/>
            <person name="Bisazza A."/>
            <person name="Minx P."/>
            <person name="Hillier L."/>
            <person name="Wilson R.K."/>
            <person name="Fuerstenberg S."/>
            <person name="Boore J."/>
            <person name="Searle S."/>
            <person name="Postlethwait J.H."/>
            <person name="Warren W.C."/>
        </authorList>
    </citation>
    <scope>NUCLEOTIDE SEQUENCE [LARGE SCALE GENOMIC DNA]</scope>
    <source>
        <strain evidence="8">JP 163 A</strain>
    </source>
</reference>
<dbReference type="Proteomes" id="UP000002852">
    <property type="component" value="Unassembled WGS sequence"/>
</dbReference>
<sequence>MSRDLGSSEDLLTPFKDDQLDLEGNDVTLSCNYSGTVTLLLWYRQTPSSSPQLVTSGYSDTTGRLSLRHEKTRKTFHLLISSAAVTDSAVYYCALQPTVTGNTRTLYKNLQYSTAATRGMFESTLEHLKTYMLVLAGIRLYGKKVLLNVLIY</sequence>
<evidence type="ECO:0000313" key="8">
    <source>
        <dbReference type="Proteomes" id="UP000002852"/>
    </source>
</evidence>
<evidence type="ECO:0000256" key="2">
    <source>
        <dbReference type="ARBA" id="ARBA00023130"/>
    </source>
</evidence>
<reference evidence="7" key="4">
    <citation type="submission" date="2025-09" db="UniProtKB">
        <authorList>
            <consortium name="Ensembl"/>
        </authorList>
    </citation>
    <scope>IDENTIFICATION</scope>
    <source>
        <strain evidence="7">JP 163 A</strain>
    </source>
</reference>
<dbReference type="PANTHER" id="PTHR19367">
    <property type="entry name" value="T-CELL RECEPTOR ALPHA CHAIN V REGION"/>
    <property type="match status" value="1"/>
</dbReference>
<evidence type="ECO:0000256" key="4">
    <source>
        <dbReference type="ARBA" id="ARBA00023319"/>
    </source>
</evidence>
<dbReference type="InterPro" id="IPR007110">
    <property type="entry name" value="Ig-like_dom"/>
</dbReference>
<dbReference type="Gene3D" id="2.60.40.10">
    <property type="entry name" value="Immunoglobulins"/>
    <property type="match status" value="1"/>
</dbReference>
<keyword evidence="8" id="KW-1185">Reference proteome</keyword>
<dbReference type="InterPro" id="IPR013783">
    <property type="entry name" value="Ig-like_fold"/>
</dbReference>
<keyword evidence="3" id="KW-0675">Receptor</keyword>
<dbReference type="InterPro" id="IPR051287">
    <property type="entry name" value="TCR_variable_region"/>
</dbReference>
<evidence type="ECO:0000259" key="6">
    <source>
        <dbReference type="PROSITE" id="PS50835"/>
    </source>
</evidence>
<dbReference type="SUPFAM" id="SSF48726">
    <property type="entry name" value="Immunoglobulin"/>
    <property type="match status" value="1"/>
</dbReference>
<dbReference type="InterPro" id="IPR036179">
    <property type="entry name" value="Ig-like_dom_sf"/>
</dbReference>